<dbReference type="PANTHER" id="PTHR35535">
    <property type="entry name" value="HEAT SHOCK PROTEIN HSLJ"/>
    <property type="match status" value="1"/>
</dbReference>
<accession>A0A128EYX3</accession>
<keyword evidence="3" id="KW-0346">Stress response</keyword>
<feature type="chain" id="PRO_5007281816" evidence="1">
    <location>
        <begin position="20"/>
        <end position="148"/>
    </location>
</feature>
<feature type="signal peptide" evidence="1">
    <location>
        <begin position="1"/>
        <end position="19"/>
    </location>
</feature>
<dbReference type="Gene3D" id="2.40.128.270">
    <property type="match status" value="1"/>
</dbReference>
<dbReference type="EMBL" id="FIZX01000001">
    <property type="protein sequence ID" value="CZF79320.1"/>
    <property type="molecule type" value="Genomic_DNA"/>
</dbReference>
<keyword evidence="4" id="KW-1185">Reference proteome</keyword>
<dbReference type="PANTHER" id="PTHR35535:SF1">
    <property type="entry name" value="HEAT SHOCK PROTEIN HSLJ"/>
    <property type="match status" value="1"/>
</dbReference>
<reference evidence="4" key="1">
    <citation type="submission" date="2016-02" db="EMBL/GenBank/DDBJ databases">
        <authorList>
            <person name="Rodrigo-Torres Lidia"/>
            <person name="Arahal R.David."/>
        </authorList>
    </citation>
    <scope>NUCLEOTIDE SEQUENCE [LARGE SCALE GENOMIC DNA]</scope>
    <source>
        <strain evidence="4">CECT 9029</strain>
    </source>
</reference>
<dbReference type="InterPro" id="IPR005184">
    <property type="entry name" value="DUF306_Meta_HslJ"/>
</dbReference>
<proteinExistence type="predicted"/>
<evidence type="ECO:0000259" key="2">
    <source>
        <dbReference type="Pfam" id="PF03724"/>
    </source>
</evidence>
<dbReference type="Pfam" id="PF03724">
    <property type="entry name" value="META"/>
    <property type="match status" value="1"/>
</dbReference>
<keyword evidence="1" id="KW-0732">Signal</keyword>
<evidence type="ECO:0000256" key="1">
    <source>
        <dbReference type="SAM" id="SignalP"/>
    </source>
</evidence>
<name>A0A128EYX3_9GAMM</name>
<sequence>MKKMAIAMLVAPAILAGCATSTSGKGDAMEVSKANMQHHNWVLESVDGQPLNLPEGFAAPSLEIGESFTANGHGGCNRYFGQGELKGDKFRIDKMASTMMACPEPAMNLEGVMTKVLGDWSDVTLTKQTLVLENSEHVLSFQLRDWVN</sequence>
<dbReference type="PROSITE" id="PS51257">
    <property type="entry name" value="PROKAR_LIPOPROTEIN"/>
    <property type="match status" value="1"/>
</dbReference>
<evidence type="ECO:0000313" key="4">
    <source>
        <dbReference type="Proteomes" id="UP000071641"/>
    </source>
</evidence>
<gene>
    <name evidence="3" type="primary">hslJ</name>
    <name evidence="3" type="ORF">GCE9029_01394</name>
</gene>
<dbReference type="STRING" id="1796497.GCE9029_01394"/>
<protein>
    <submittedName>
        <fullName evidence="3">Heat shock protein HslJ</fullName>
    </submittedName>
</protein>
<dbReference type="InterPro" id="IPR038670">
    <property type="entry name" value="HslJ-like_sf"/>
</dbReference>
<dbReference type="AlphaFoldDB" id="A0A128EYX3"/>
<feature type="domain" description="DUF306" evidence="2">
    <location>
        <begin position="34"/>
        <end position="141"/>
    </location>
</feature>
<dbReference type="Proteomes" id="UP000071641">
    <property type="component" value="Unassembled WGS sequence"/>
</dbReference>
<dbReference type="RefSeq" id="WP_062662049.1">
    <property type="nucleotide sequence ID" value="NZ_FIZX01000001.1"/>
</dbReference>
<dbReference type="OrthoDB" id="5600341at2"/>
<dbReference type="InterPro" id="IPR053147">
    <property type="entry name" value="Hsp_HslJ-like"/>
</dbReference>
<evidence type="ECO:0000313" key="3">
    <source>
        <dbReference type="EMBL" id="CZF79320.1"/>
    </source>
</evidence>
<organism evidence="3 4">
    <name type="scientific">Grimontia celer</name>
    <dbReference type="NCBI Taxonomy" id="1796497"/>
    <lineage>
        <taxon>Bacteria</taxon>
        <taxon>Pseudomonadati</taxon>
        <taxon>Pseudomonadota</taxon>
        <taxon>Gammaproteobacteria</taxon>
        <taxon>Vibrionales</taxon>
        <taxon>Vibrionaceae</taxon>
        <taxon>Grimontia</taxon>
    </lineage>
</organism>